<feature type="region of interest" description="Disordered" evidence="1">
    <location>
        <begin position="2828"/>
        <end position="2878"/>
    </location>
</feature>
<reference evidence="3" key="1">
    <citation type="submission" date="2025-08" db="UniProtKB">
        <authorList>
            <consortium name="RefSeq"/>
        </authorList>
    </citation>
    <scope>IDENTIFICATION</scope>
    <source>
        <tissue evidence="3">Muscle</tissue>
    </source>
</reference>
<feature type="compositionally biased region" description="Polar residues" evidence="1">
    <location>
        <begin position="2083"/>
        <end position="2099"/>
    </location>
</feature>
<dbReference type="Gene3D" id="2.60.120.920">
    <property type="match status" value="1"/>
</dbReference>
<gene>
    <name evidence="3" type="primary">LOC106467570</name>
</gene>
<evidence type="ECO:0000313" key="3">
    <source>
        <dbReference type="RefSeq" id="XP_022251476.1"/>
    </source>
</evidence>
<sequence>SSTSCGLSLKSLLRCPVFTCGMYIVILSASPSSSSGSAARSLFGSGTGLSSLRSLATNLVFSVEDGKFVSKTDLMDSPLCSLARGALLHQIGICYDVTNNMIWTCSNDHVDQFFNSGHLATHHVNQKLGAQHVVVSPSLDNMSSPAEVICQLMLHVGSTCCHHLSCDISPNPALLNLAPHHQLTVSTSLLAQTLSILESTINCGDSHLVSCTLVVLQFIFKTFEFKGIDSIERELISRISNILWQLVKGTDTFSAVYGPHGWQGVQAEACRVIAFGLNILYPTVDDRNFVILQLLSEGEESSPLNYLCGLILTDFAEKLQNVSLNENVAEQLRFPQDIIHVLMKKAVKDSCVLLRKCTTCDYTDFEIFISTAPETSECVRYLSAYQLHLLRLAVLMESDSDKKNMKSCLSLKDIQSLIKRFASHLFSGAIEVLEALLEGCNILIYKGGTTLEWHLQDLERIVKGTILGLLFPVLTTSLTHCSFQSLDLADSLMAQLAHLVILTSQAALLLKSQVQAIEEEEFHQPVTPDTDFVELFPESFPLESGQELEEKEESGFLAGLKIPTPWATGRTVESVHPLRDNYKFRETVHISGARCLYLRFDPRCSSQYDYDKLSIYAGPNSNSTKVAEYGGNTLGYGSRSVLGNGWPTDLVKVDGDTVMFSFEMRSGREHTTPDSAMWGFLVTVRAQESAEEVTGGLPFLADLALGLSVVACTMLQLLYQGEPLSAEDEECKHLLQSVVLQRCVWQTESGGIFGPLTPQTTPVSEIIDESTELVASSPTKLPRIRLTPERLHKLREISGLSAPQLRPSIRDIIQPDMLEEMIVSAVVKHLSLDESVRQLKAEQENSRSLDQRLLAEAMKQTFRRTDALIRRLQVLAELEQRWQAEVEDIRQGLMPSHLSLFTMYHLLESQSKELAFLCYLKDVEYDPFNLEAVIIALREKMDSEAGTNYKETEAVKPMAKTQKLVKGIVERTQLLLNVTIAKDDSVEKGQSDSSLLIYKHYSRSLSAPSELEVSKDDMSLKNSHSTKEKRLSGYWKDKDFVLQNLLLEEGQVTKDQKPACSALLDQLFSFIGSHPEKSVSPQSFLMAAKVRHWRGKTRKQALVHMKELLTAASRVGGATHLVAAVAAVLQRGVRIDELACGGMMSSVSEAFGETLASMVHLVARYPHACCNSIGLLCIIPYTRSEEKSLVRSGLVNLLDRLLSLNGSRKDPGVSESQTAHQKVPALAWAGFQVLANRCIQWEKEEEAQDDLEHTGLARQVSTLLSNHLTRATEGYHGQAAGNDALQEVLGLLNNLSKSRMGKAILSQPACISRLLLLLLDERPSPKLVMIILKLCHIALPLMSAEECTKLLSLPSWFVADCDKLSPDVTDTPSRVASLFLARLGDYIIPGCQLLSRQESQEKLSSNVFLVSVKDNGSQDRDRGLEDSDIQDGKLSVFLHKREDQSSHEVIQPLLSGTESRLFRFVGATNMERVVKMDREMSKFGKAEICTEEAAPAIRRAAKWAQGGMLVSTGPPLDGLNIDSQQSSDKKKSNTEVICRERNTELAKTDPLRPFISGQVANSMAAEVIGLLHSLLNSPESNTAELWAGAVEKVLTGALALLPQLLRQTETSNGLLSTNLSSVLSMSRQVLGALCVLGGFKESLKPGLHVVIEGEGLHNSCGQILSVSEQQGLATIQLKLPEDPTPYPRSSDIVQVPLSRLKTLKIKPFPLHRVSLTQQVVEALHALLVPENGFPSPLQSPVPAPTDGSSLAFTVCRAIAEIRTRACQVLAVLLKDQQFATAFMQKSCRAIDILKILAKECISGVRLKLLEKQCESYRMLYLDCAKPSPPPSKTTGRSKEMTWNPTRSFPPLRSSLFSHGMTSILFLGDPSVGSGLPRGAFVYGSQPVPPQAPSFYWELEACSFGDSQEDTGPVVSFGFAPAAEKKEGTWTNPVGTILFHNNGRVVHYNGSSLLQWRSIRLDVSLNPGDVAGCGWERQGEATELPAGQVPKGTVFFTHNGRRLSSTLDNVAGAMWPVVHIQKKSTRVRANFGTRPFAYKDGQQHKNAADECSENNHEIRANFGLLPFHSVSDSDTDLGERNSVGAGSSSESLQDVQTTHGPSCKVPSLPKANKEYSSEASVDDKLPLSYTIVVTTGPESVLTGDISELEEVDDSQQGEDMNGLLVKAWESKVFPVIRRRFRNEAERKDGLEQIRGALQLGMTDIARQTVEFLYEENGGMPRDLHLPTVEDIREDLTKFTIDRIRKGAVVVVKNPIAQASSPSLCTPEGVGISSGGSIGGTSIPKFALSQMLKTFGLIGQVLEVDTQNELVQVETYLRNEGVLVRYWYPLEMLERPPQGVRQSAVTGSQVVDTPTIHHHRELVRIESLLTRMYCRAALMELIHHCNPEHKSSESPPLWSTSMAASAAVLQELDVENLQLLSNELLAHNNPRGTVLESSLVTCQSLKQCLSLHSCSPSDLFYVQNKASRSRLQSELKSAISRAGKQGEDYLLELTNQICLCLQLAPESFLYEEMVISDARQTTDIFIPNAAFLVVSCRNDPCASSKKESSTYKAPWAHVYSYSGPSIKKNGQLVKWEVVSYPLDAGTGSPGLQSGPSTVSDVYPTVLIAGNKLHLKTGISPPPGMSLLVHGVPPELPLALQYIEVLLTEKRTELSLKQEQKSLITPTILLNVVELLGGYLWKSNIPALIKERVFHVLAELLRTLQESKTQSDDLSPFFPTLGSQLSPSLMLLIQLQAELKKLYEEETKNWTSNSATSVTGMALGAGDSGRFSSYFQALLEVSLAVAEVTSPISSGFAFGGGLSTFATTSQTDLTSATGTIVPEVPISPLVSSRRKKLKAKRDRERTSPSKGSVASKNSDPETGGPASSTQNDQGGSVDNMKPEDMLWFHRALTVSQILRHLTYRDPHGTSVTNDAIVDASQNLQTPTSHTRLIVITGIPSYLSQSQVKKAIRKALKTCGGAKRNEIFVPPVEKDSQTKPSGSRPSVNKSKNGSSAQTSGNSGYAVVEILSQSKLETAKKILLNSKMLLSGIKGDIKLAAEDLVEISETMSVSTVTQCFQLSDLDDNTPLQLYLSSKLMSSAACDDFSDATLITLTEIFHSCFIAEHNVSLPDSRNDSGYICLNKDQITNSDQANLLRTFMDTLKEPKRSLVEFVSIILEKYGIPKLLDKEDLTEKEWWDDEIQKEKPISHKKKVLVEETENLSEHSVSGTTEKKPKARISKGDKFRKENVPGYELATKESYYLTLDGFIQFVYDRSKSDVCLVWQGLINSGYDLHFDRCACIDSNQAKQMAKYWTLDMDCALVHLVNGLSRKLAVAPSRIHPHEIHLSPAELASPEYYILQDVPVESIRLRFALVQSINYSLETFFLPLIDLRASNSSFSHSTAALLSMARGFIFYDTKNKLTNQVLNATRQRRLDQVAPEIFLDPLETIGGKYFLL</sequence>
<dbReference type="Proteomes" id="UP000694941">
    <property type="component" value="Unplaced"/>
</dbReference>
<feature type="compositionally biased region" description="Polar residues" evidence="1">
    <location>
        <begin position="2974"/>
        <end position="2996"/>
    </location>
</feature>
<dbReference type="InterPro" id="IPR035781">
    <property type="entry name" value="SPRY_HECTD4"/>
</dbReference>
<proteinExistence type="predicted"/>
<protein>
    <submittedName>
        <fullName evidence="3">Probable E3 ubiquitin-protein ligase HECTD4</fullName>
    </submittedName>
</protein>
<feature type="non-terminal residue" evidence="3">
    <location>
        <position position="1"/>
    </location>
</feature>
<accession>A0ABM1T6H0</accession>
<evidence type="ECO:0000256" key="1">
    <source>
        <dbReference type="SAM" id="MobiDB-lite"/>
    </source>
</evidence>
<dbReference type="InterPro" id="IPR043366">
    <property type="entry name" value="HECTD4"/>
</dbReference>
<organism evidence="2 3">
    <name type="scientific">Limulus polyphemus</name>
    <name type="common">Atlantic horseshoe crab</name>
    <dbReference type="NCBI Taxonomy" id="6850"/>
    <lineage>
        <taxon>Eukaryota</taxon>
        <taxon>Metazoa</taxon>
        <taxon>Ecdysozoa</taxon>
        <taxon>Arthropoda</taxon>
        <taxon>Chelicerata</taxon>
        <taxon>Merostomata</taxon>
        <taxon>Xiphosura</taxon>
        <taxon>Limulidae</taxon>
        <taxon>Limulus</taxon>
    </lineage>
</organism>
<dbReference type="GeneID" id="106467570"/>
<feature type="compositionally biased region" description="Polar residues" evidence="1">
    <location>
        <begin position="2845"/>
        <end position="2854"/>
    </location>
</feature>
<dbReference type="PANTHER" id="PTHR46435:SF1">
    <property type="entry name" value="E3 UBIQUITIN-PROTEIN LIGASE HECTD4-RELATED"/>
    <property type="match status" value="1"/>
</dbReference>
<dbReference type="RefSeq" id="XP_022251476.1">
    <property type="nucleotide sequence ID" value="XM_022395768.1"/>
</dbReference>
<name>A0ABM1T6H0_LIMPO</name>
<dbReference type="InterPro" id="IPR043136">
    <property type="entry name" value="B30.2/SPRY_sf"/>
</dbReference>
<keyword evidence="2" id="KW-1185">Reference proteome</keyword>
<feature type="non-terminal residue" evidence="3">
    <location>
        <position position="3434"/>
    </location>
</feature>
<evidence type="ECO:0000313" key="2">
    <source>
        <dbReference type="Proteomes" id="UP000694941"/>
    </source>
</evidence>
<dbReference type="CDD" id="cd13735">
    <property type="entry name" value="SPRY_HECT_like"/>
    <property type="match status" value="1"/>
</dbReference>
<feature type="region of interest" description="Disordered" evidence="1">
    <location>
        <begin position="2963"/>
        <end position="2996"/>
    </location>
</feature>
<dbReference type="PANTHER" id="PTHR46435">
    <property type="entry name" value="E3 UBIQUITIN-PROTEIN LIGASE HECTD4-RELATED"/>
    <property type="match status" value="1"/>
</dbReference>
<feature type="compositionally biased region" description="Polar residues" evidence="1">
    <location>
        <begin position="2862"/>
        <end position="2873"/>
    </location>
</feature>
<feature type="region of interest" description="Disordered" evidence="1">
    <location>
        <begin position="2072"/>
        <end position="2116"/>
    </location>
</feature>